<protein>
    <submittedName>
        <fullName evidence="7">OLC1v1010269C1</fullName>
    </submittedName>
</protein>
<keyword evidence="1" id="KW-0645">Protease</keyword>
<organism evidence="7 8">
    <name type="scientific">Oldenlandia corymbosa var. corymbosa</name>
    <dbReference type="NCBI Taxonomy" id="529605"/>
    <lineage>
        <taxon>Eukaryota</taxon>
        <taxon>Viridiplantae</taxon>
        <taxon>Streptophyta</taxon>
        <taxon>Embryophyta</taxon>
        <taxon>Tracheophyta</taxon>
        <taxon>Spermatophyta</taxon>
        <taxon>Magnoliopsida</taxon>
        <taxon>eudicotyledons</taxon>
        <taxon>Gunneridae</taxon>
        <taxon>Pentapetalae</taxon>
        <taxon>asterids</taxon>
        <taxon>lamiids</taxon>
        <taxon>Gentianales</taxon>
        <taxon>Rubiaceae</taxon>
        <taxon>Rubioideae</taxon>
        <taxon>Spermacoceae</taxon>
        <taxon>Hedyotis-Oldenlandia complex</taxon>
        <taxon>Oldenlandia</taxon>
    </lineage>
</organism>
<feature type="binding site" evidence="5">
    <location>
        <position position="48"/>
    </location>
    <ligand>
        <name>Zn(2+)</name>
        <dbReference type="ChEBI" id="CHEBI:29105"/>
        <label>1</label>
    </ligand>
</feature>
<keyword evidence="3" id="KW-0378">Hydrolase</keyword>
<dbReference type="Proteomes" id="UP001161247">
    <property type="component" value="Chromosome 6"/>
</dbReference>
<dbReference type="InterPro" id="IPR001818">
    <property type="entry name" value="Pept_M10_metallopeptidase"/>
</dbReference>
<dbReference type="GO" id="GO:0030574">
    <property type="term" value="P:collagen catabolic process"/>
    <property type="evidence" value="ECO:0007669"/>
    <property type="project" value="TreeGrafter"/>
</dbReference>
<evidence type="ECO:0000256" key="2">
    <source>
        <dbReference type="ARBA" id="ARBA00022723"/>
    </source>
</evidence>
<feature type="binding site" evidence="5">
    <location>
        <position position="71"/>
    </location>
    <ligand>
        <name>Zn(2+)</name>
        <dbReference type="ChEBI" id="CHEBI:29105"/>
        <label>1</label>
    </ligand>
</feature>
<dbReference type="GO" id="GO:0008270">
    <property type="term" value="F:zinc ion binding"/>
    <property type="evidence" value="ECO:0007669"/>
    <property type="project" value="InterPro"/>
</dbReference>
<keyword evidence="8" id="KW-1185">Reference proteome</keyword>
<dbReference type="PANTHER" id="PTHR10201:SF272">
    <property type="entry name" value="METALLOENDOPROTEINASE 5-MMP"/>
    <property type="match status" value="1"/>
</dbReference>
<comment type="cofactor">
    <cofactor evidence="5">
        <name>Zn(2+)</name>
        <dbReference type="ChEBI" id="CHEBI:29105"/>
    </cofactor>
    <text evidence="5">Binds 2 Zn(2+) ions per subunit.</text>
</comment>
<dbReference type="AlphaFoldDB" id="A0AAV1DTN7"/>
<dbReference type="InterPro" id="IPR006026">
    <property type="entry name" value="Peptidase_Metallo"/>
</dbReference>
<feature type="binding site" evidence="5">
    <location>
        <position position="99"/>
    </location>
    <ligand>
        <name>Zn(2+)</name>
        <dbReference type="ChEBI" id="CHEBI:29105"/>
        <label>2</label>
        <note>catalytic</note>
    </ligand>
</feature>
<feature type="binding site" evidence="5">
    <location>
        <position position="109"/>
    </location>
    <ligand>
        <name>Zn(2+)</name>
        <dbReference type="ChEBI" id="CHEBI:29105"/>
        <label>2</label>
        <note>catalytic</note>
    </ligand>
</feature>
<dbReference type="EMBL" id="OX459123">
    <property type="protein sequence ID" value="CAI9110275.1"/>
    <property type="molecule type" value="Genomic_DNA"/>
</dbReference>
<proteinExistence type="predicted"/>
<dbReference type="SUPFAM" id="SSF55486">
    <property type="entry name" value="Metalloproteases ('zincins'), catalytic domain"/>
    <property type="match status" value="1"/>
</dbReference>
<gene>
    <name evidence="7" type="ORF">OLC1_LOCUS17965</name>
</gene>
<dbReference type="PANTHER" id="PTHR10201">
    <property type="entry name" value="MATRIX METALLOPROTEINASE"/>
    <property type="match status" value="1"/>
</dbReference>
<feature type="domain" description="Peptidase metallopeptidase" evidence="6">
    <location>
        <begin position="2"/>
        <end position="144"/>
    </location>
</feature>
<dbReference type="InterPro" id="IPR024079">
    <property type="entry name" value="MetalloPept_cat_dom_sf"/>
</dbReference>
<dbReference type="Pfam" id="PF00413">
    <property type="entry name" value="Peptidase_M10"/>
    <property type="match status" value="1"/>
</dbReference>
<evidence type="ECO:0000259" key="6">
    <source>
        <dbReference type="SMART" id="SM00235"/>
    </source>
</evidence>
<feature type="binding site" evidence="5">
    <location>
        <position position="61"/>
    </location>
    <ligand>
        <name>Zn(2+)</name>
        <dbReference type="ChEBI" id="CHEBI:29105"/>
        <label>1</label>
    </ligand>
</feature>
<dbReference type="GO" id="GO:0004222">
    <property type="term" value="F:metalloendopeptidase activity"/>
    <property type="evidence" value="ECO:0007669"/>
    <property type="project" value="InterPro"/>
</dbReference>
<feature type="binding site" evidence="5">
    <location>
        <position position="103"/>
    </location>
    <ligand>
        <name>Zn(2+)</name>
        <dbReference type="ChEBI" id="CHEBI:29105"/>
        <label>2</label>
        <note>catalytic</note>
    </ligand>
</feature>
<dbReference type="GO" id="GO:0006508">
    <property type="term" value="P:proteolysis"/>
    <property type="evidence" value="ECO:0007669"/>
    <property type="project" value="UniProtKB-KW"/>
</dbReference>
<dbReference type="InterPro" id="IPR021190">
    <property type="entry name" value="Pept_M10A"/>
</dbReference>
<keyword evidence="4 5" id="KW-0862">Zinc</keyword>
<name>A0AAV1DTN7_OLDCO</name>
<accession>A0AAV1DTN7</accession>
<evidence type="ECO:0000256" key="4">
    <source>
        <dbReference type="ARBA" id="ARBA00022833"/>
    </source>
</evidence>
<dbReference type="GO" id="GO:0031012">
    <property type="term" value="C:extracellular matrix"/>
    <property type="evidence" value="ECO:0007669"/>
    <property type="project" value="InterPro"/>
</dbReference>
<dbReference type="SMART" id="SM00235">
    <property type="entry name" value="ZnMc"/>
    <property type="match status" value="1"/>
</dbReference>
<evidence type="ECO:0000313" key="7">
    <source>
        <dbReference type="EMBL" id="CAI9110275.1"/>
    </source>
</evidence>
<evidence type="ECO:0000256" key="3">
    <source>
        <dbReference type="ARBA" id="ARBA00022801"/>
    </source>
</evidence>
<feature type="binding site" evidence="5">
    <location>
        <position position="73"/>
    </location>
    <ligand>
        <name>Ca(2+)</name>
        <dbReference type="ChEBI" id="CHEBI:29108"/>
        <label>3</label>
    </ligand>
</feature>
<evidence type="ECO:0000313" key="8">
    <source>
        <dbReference type="Proteomes" id="UP001161247"/>
    </source>
</evidence>
<evidence type="ECO:0000256" key="1">
    <source>
        <dbReference type="ARBA" id="ARBA00022670"/>
    </source>
</evidence>
<comment type="cofactor">
    <cofactor evidence="5">
        <name>Ca(2+)</name>
        <dbReference type="ChEBI" id="CHEBI:29108"/>
    </cofactor>
    <text evidence="5">Can bind about 5 Ca(2+) ions per subunit.</text>
</comment>
<keyword evidence="5" id="KW-0106">Calcium</keyword>
<sequence>MTKSLSLADVRLTFQRAFGRWAAVIPITFVEINDVNYSDIKIGFYVDDGFTFNGLLRKTAHSFLPEIGLLHFDREELWVIDQDKLKFELTVDLETIDVHKIGHILGLDHSRIKSAIIYPTVGTQTRKVNLTNNDVDEIQQLYGANPRVRAGAILWRREQVLVGACFWV</sequence>
<feature type="binding site" evidence="5">
    <location>
        <position position="76"/>
    </location>
    <ligand>
        <name>Ca(2+)</name>
        <dbReference type="ChEBI" id="CHEBI:29108"/>
        <label>1</label>
    </ligand>
</feature>
<dbReference type="Gene3D" id="3.40.390.10">
    <property type="entry name" value="Collagenase (Catalytic Domain)"/>
    <property type="match status" value="1"/>
</dbReference>
<feature type="binding site" evidence="5">
    <location>
        <position position="39"/>
    </location>
    <ligand>
        <name>Ca(2+)</name>
        <dbReference type="ChEBI" id="CHEBI:29108"/>
        <label>2</label>
    </ligand>
</feature>
<feature type="binding site" evidence="5">
    <location>
        <position position="54"/>
    </location>
    <ligand>
        <name>Ca(2+)</name>
        <dbReference type="ChEBI" id="CHEBI:29108"/>
        <label>3</label>
    </ligand>
</feature>
<keyword evidence="2 5" id="KW-0479">Metal-binding</keyword>
<evidence type="ECO:0000256" key="5">
    <source>
        <dbReference type="PIRSR" id="PIRSR621190-2"/>
    </source>
</evidence>
<reference evidence="7" key="1">
    <citation type="submission" date="2023-03" db="EMBL/GenBank/DDBJ databases">
        <authorList>
            <person name="Julca I."/>
        </authorList>
    </citation>
    <scope>NUCLEOTIDE SEQUENCE</scope>
</reference>
<feature type="binding site" evidence="5">
    <location>
        <position position="76"/>
    </location>
    <ligand>
        <name>Ca(2+)</name>
        <dbReference type="ChEBI" id="CHEBI:29108"/>
        <label>3</label>
    </ligand>
</feature>
<dbReference type="PRINTS" id="PR00138">
    <property type="entry name" value="MATRIXIN"/>
</dbReference>
<dbReference type="GO" id="GO:0030198">
    <property type="term" value="P:extracellular matrix organization"/>
    <property type="evidence" value="ECO:0007669"/>
    <property type="project" value="TreeGrafter"/>
</dbReference>